<name>A0AA39TVH4_9AGAR</name>
<comment type="caution">
    <text evidence="2">The sequence shown here is derived from an EMBL/GenBank/DDBJ whole genome shotgun (WGS) entry which is preliminary data.</text>
</comment>
<dbReference type="Pfam" id="PF24476">
    <property type="entry name" value="DUF7580"/>
    <property type="match status" value="1"/>
</dbReference>
<organism evidence="2 3">
    <name type="scientific">Armillaria luteobubalina</name>
    <dbReference type="NCBI Taxonomy" id="153913"/>
    <lineage>
        <taxon>Eukaryota</taxon>
        <taxon>Fungi</taxon>
        <taxon>Dikarya</taxon>
        <taxon>Basidiomycota</taxon>
        <taxon>Agaricomycotina</taxon>
        <taxon>Agaricomycetes</taxon>
        <taxon>Agaricomycetidae</taxon>
        <taxon>Agaricales</taxon>
        <taxon>Marasmiineae</taxon>
        <taxon>Physalacriaceae</taxon>
        <taxon>Armillaria</taxon>
    </lineage>
</organism>
<dbReference type="SUPFAM" id="SSF56112">
    <property type="entry name" value="Protein kinase-like (PK-like)"/>
    <property type="match status" value="1"/>
</dbReference>
<protein>
    <recommendedName>
        <fullName evidence="1">Protein kinase domain-containing protein</fullName>
    </recommendedName>
</protein>
<dbReference type="PANTHER" id="PTHR37542:SF3">
    <property type="entry name" value="PRION-INHIBITION AND PROPAGATION HELO DOMAIN-CONTAINING PROTEIN"/>
    <property type="match status" value="1"/>
</dbReference>
<dbReference type="Proteomes" id="UP001175228">
    <property type="component" value="Unassembled WGS sequence"/>
</dbReference>
<dbReference type="PROSITE" id="PS50011">
    <property type="entry name" value="PROTEIN_KINASE_DOM"/>
    <property type="match status" value="1"/>
</dbReference>
<dbReference type="EMBL" id="JAUEPU010000006">
    <property type="protein sequence ID" value="KAK0501686.1"/>
    <property type="molecule type" value="Genomic_DNA"/>
</dbReference>
<evidence type="ECO:0000259" key="1">
    <source>
        <dbReference type="PROSITE" id="PS50011"/>
    </source>
</evidence>
<dbReference type="InterPro" id="IPR000719">
    <property type="entry name" value="Prot_kinase_dom"/>
</dbReference>
<dbReference type="PANTHER" id="PTHR37542">
    <property type="entry name" value="HELO DOMAIN-CONTAINING PROTEIN-RELATED"/>
    <property type="match status" value="1"/>
</dbReference>
<evidence type="ECO:0000313" key="3">
    <source>
        <dbReference type="Proteomes" id="UP001175228"/>
    </source>
</evidence>
<dbReference type="InterPro" id="IPR011009">
    <property type="entry name" value="Kinase-like_dom_sf"/>
</dbReference>
<gene>
    <name evidence="2" type="ORF">EDD18DRAFT_745061</name>
</gene>
<sequence length="301" mass="33440">MPAVKPVTADRVLARYQSRTVYLERHGPHSDALIRMAAAFRSGDLPSMHLLSCIGLTVYHGNEHFLVYHIPTLSPGIVNPVRLPILSYALDNDIRMALEDRFRIAVEITIAVMEIHAAGWVHKSIRSNNVLISTRGGKKGVKGDAQVSSAYLVGFTIARSQDTGVYIRIPITDPIHSLYHHPERQGGSGDNVARFDIRHDMYSLGALLIEIGFGKTLKVLFSPAPSALGLKEANHKHLLDHAHRLSTSMGSKYADAAITCLTESTQHNEKTETVRKEFYEEVLCPLQEIMDGFKKKRGVEK</sequence>
<dbReference type="AlphaFoldDB" id="A0AA39TVH4"/>
<proteinExistence type="predicted"/>
<dbReference type="InterPro" id="IPR056002">
    <property type="entry name" value="DUF7580"/>
</dbReference>
<keyword evidence="3" id="KW-1185">Reference proteome</keyword>
<reference evidence="2" key="1">
    <citation type="submission" date="2023-06" db="EMBL/GenBank/DDBJ databases">
        <authorList>
            <consortium name="Lawrence Berkeley National Laboratory"/>
            <person name="Ahrendt S."/>
            <person name="Sahu N."/>
            <person name="Indic B."/>
            <person name="Wong-Bajracharya J."/>
            <person name="Merenyi Z."/>
            <person name="Ke H.-M."/>
            <person name="Monk M."/>
            <person name="Kocsube S."/>
            <person name="Drula E."/>
            <person name="Lipzen A."/>
            <person name="Balint B."/>
            <person name="Henrissat B."/>
            <person name="Andreopoulos B."/>
            <person name="Martin F.M."/>
            <person name="Harder C.B."/>
            <person name="Rigling D."/>
            <person name="Ford K.L."/>
            <person name="Foster G.D."/>
            <person name="Pangilinan J."/>
            <person name="Papanicolaou A."/>
            <person name="Barry K."/>
            <person name="LaButti K."/>
            <person name="Viragh M."/>
            <person name="Koriabine M."/>
            <person name="Yan M."/>
            <person name="Riley R."/>
            <person name="Champramary S."/>
            <person name="Plett K.L."/>
            <person name="Tsai I.J."/>
            <person name="Slot J."/>
            <person name="Sipos G."/>
            <person name="Plett J."/>
            <person name="Nagy L.G."/>
            <person name="Grigoriev I.V."/>
        </authorList>
    </citation>
    <scope>NUCLEOTIDE SEQUENCE</scope>
    <source>
        <strain evidence="2">HWK02</strain>
    </source>
</reference>
<feature type="domain" description="Protein kinase" evidence="1">
    <location>
        <begin position="1"/>
        <end position="283"/>
    </location>
</feature>
<dbReference type="Gene3D" id="1.10.510.10">
    <property type="entry name" value="Transferase(Phosphotransferase) domain 1"/>
    <property type="match status" value="1"/>
</dbReference>
<dbReference type="GO" id="GO:0004672">
    <property type="term" value="F:protein kinase activity"/>
    <property type="evidence" value="ECO:0007669"/>
    <property type="project" value="InterPro"/>
</dbReference>
<dbReference type="GO" id="GO:0005524">
    <property type="term" value="F:ATP binding"/>
    <property type="evidence" value="ECO:0007669"/>
    <property type="project" value="InterPro"/>
</dbReference>
<evidence type="ECO:0000313" key="2">
    <source>
        <dbReference type="EMBL" id="KAK0501686.1"/>
    </source>
</evidence>
<accession>A0AA39TVH4</accession>